<keyword evidence="4" id="KW-1185">Reference proteome</keyword>
<dbReference type="EMBL" id="MVBO01000126">
    <property type="protein sequence ID" value="OZJ02773.1"/>
    <property type="molecule type" value="Genomic_DNA"/>
</dbReference>
<sequence>MTEAASNTCKMQYVRLGKTGLKVSRLALGCMSYGTSKWQKWVLDEEESLKMIKKAYDAGINFWDTANVYSNGESEKVVGKAIKHFNIPRENLVIATKVHGFVHPDVSVRLQDDPEDHYFINQRGQSRKHIMDSIDASLKRLQLDYVDLYQIHRWDYNTPIEETMEALHDVVKSGKARYIGASSMHAWQFAKAQHVAEKNGWTKFVSMQDLYNLIYREEERDMIPMCVDQGVGIIPWSPLARGVLTGKDRNTTRAETDLNTKKWFGQERDEAMTAAIVDKVVEIADKKGCTPAQISLAWVLSKDYISAPILGISSEKHLNDLIGALEVKLTPEEIEALEEIYAPRKIAGFV</sequence>
<dbReference type="GO" id="GO:0005829">
    <property type="term" value="C:cytosol"/>
    <property type="evidence" value="ECO:0007669"/>
    <property type="project" value="UniProtKB-ARBA"/>
</dbReference>
<dbReference type="OrthoDB" id="37537at2759"/>
<comment type="caution">
    <text evidence="3">The sequence shown here is derived from an EMBL/GenBank/DDBJ whole genome shotgun (WGS) entry which is preliminary data.</text>
</comment>
<feature type="domain" description="NADP-dependent oxidoreductase" evidence="2">
    <location>
        <begin position="26"/>
        <end position="341"/>
    </location>
</feature>
<evidence type="ECO:0000313" key="4">
    <source>
        <dbReference type="Proteomes" id="UP000242875"/>
    </source>
</evidence>
<protein>
    <recommendedName>
        <fullName evidence="2">NADP-dependent oxidoreductase domain-containing protein</fullName>
    </recommendedName>
</protein>
<reference evidence="3 4" key="1">
    <citation type="journal article" date="2017" name="Mycologia">
        <title>Bifiguratus adelaidae, gen. et sp. nov., a new member of Mucoromycotina in endophytic and soil-dwelling habitats.</title>
        <authorList>
            <person name="Torres-Cruz T.J."/>
            <person name="Billingsley Tobias T.L."/>
            <person name="Almatruk M."/>
            <person name="Hesse C."/>
            <person name="Kuske C.R."/>
            <person name="Desiro A."/>
            <person name="Benucci G.M."/>
            <person name="Bonito G."/>
            <person name="Stajich J.E."/>
            <person name="Dunlap C."/>
            <person name="Arnold A.E."/>
            <person name="Porras-Alfaro A."/>
        </authorList>
    </citation>
    <scope>NUCLEOTIDE SEQUENCE [LARGE SCALE GENOMIC DNA]</scope>
    <source>
        <strain evidence="3 4">AZ0501</strain>
    </source>
</reference>
<dbReference type="CDD" id="cd19079">
    <property type="entry name" value="AKR_EcYajO-like"/>
    <property type="match status" value="1"/>
</dbReference>
<dbReference type="Pfam" id="PF00248">
    <property type="entry name" value="Aldo_ket_red"/>
    <property type="match status" value="1"/>
</dbReference>
<dbReference type="InterPro" id="IPR023210">
    <property type="entry name" value="NADP_OxRdtase_dom"/>
</dbReference>
<proteinExistence type="predicted"/>
<dbReference type="PANTHER" id="PTHR43364">
    <property type="entry name" value="NADH-SPECIFIC METHYLGLYOXAL REDUCTASE-RELATED"/>
    <property type="match status" value="1"/>
</dbReference>
<evidence type="ECO:0000313" key="3">
    <source>
        <dbReference type="EMBL" id="OZJ02773.1"/>
    </source>
</evidence>
<dbReference type="FunFam" id="3.20.20.100:FF:000004">
    <property type="entry name" value="Oxidoreductase, aldo/keto reductase"/>
    <property type="match status" value="1"/>
</dbReference>
<name>A0A261XWN8_9FUNG</name>
<dbReference type="GO" id="GO:0016491">
    <property type="term" value="F:oxidoreductase activity"/>
    <property type="evidence" value="ECO:0007669"/>
    <property type="project" value="UniProtKB-KW"/>
</dbReference>
<keyword evidence="1" id="KW-0560">Oxidoreductase</keyword>
<accession>A0A261XWN8</accession>
<dbReference type="InterPro" id="IPR050523">
    <property type="entry name" value="AKR_Detox_Biosynth"/>
</dbReference>
<dbReference type="InterPro" id="IPR036812">
    <property type="entry name" value="NAD(P)_OxRdtase_dom_sf"/>
</dbReference>
<gene>
    <name evidence="3" type="ORF">BZG36_03482</name>
</gene>
<dbReference type="AlphaFoldDB" id="A0A261XWN8"/>
<organism evidence="3 4">
    <name type="scientific">Bifiguratus adelaidae</name>
    <dbReference type="NCBI Taxonomy" id="1938954"/>
    <lineage>
        <taxon>Eukaryota</taxon>
        <taxon>Fungi</taxon>
        <taxon>Fungi incertae sedis</taxon>
        <taxon>Mucoromycota</taxon>
        <taxon>Mucoromycotina</taxon>
        <taxon>Endogonomycetes</taxon>
        <taxon>Endogonales</taxon>
        <taxon>Endogonales incertae sedis</taxon>
        <taxon>Bifiguratus</taxon>
    </lineage>
</organism>
<dbReference type="Gene3D" id="3.20.20.100">
    <property type="entry name" value="NADP-dependent oxidoreductase domain"/>
    <property type="match status" value="1"/>
</dbReference>
<dbReference type="SUPFAM" id="SSF51430">
    <property type="entry name" value="NAD(P)-linked oxidoreductase"/>
    <property type="match status" value="1"/>
</dbReference>
<dbReference type="Proteomes" id="UP000242875">
    <property type="component" value="Unassembled WGS sequence"/>
</dbReference>
<dbReference type="PANTHER" id="PTHR43364:SF4">
    <property type="entry name" value="NAD(P)-LINKED OXIDOREDUCTASE SUPERFAMILY PROTEIN"/>
    <property type="match status" value="1"/>
</dbReference>
<evidence type="ECO:0000259" key="2">
    <source>
        <dbReference type="Pfam" id="PF00248"/>
    </source>
</evidence>
<evidence type="ECO:0000256" key="1">
    <source>
        <dbReference type="ARBA" id="ARBA00023002"/>
    </source>
</evidence>